<evidence type="ECO:0000313" key="12">
    <source>
        <dbReference type="Proteomes" id="UP000791440"/>
    </source>
</evidence>
<keyword evidence="12" id="KW-1185">Reference proteome</keyword>
<dbReference type="GO" id="GO:0006627">
    <property type="term" value="P:protein processing involved in protein targeting to mitochondrion"/>
    <property type="evidence" value="ECO:0007669"/>
    <property type="project" value="TreeGrafter"/>
</dbReference>
<dbReference type="InterPro" id="IPR011249">
    <property type="entry name" value="Metalloenz_LuxS/M16"/>
</dbReference>
<dbReference type="OrthoDB" id="10251424at2759"/>
<dbReference type="Gene3D" id="3.30.830.10">
    <property type="entry name" value="Metalloenzyme, LuxS/M16 peptidase-like"/>
    <property type="match status" value="2"/>
</dbReference>
<reference evidence="11" key="2">
    <citation type="submission" date="2020-12" db="EMBL/GenBank/DDBJ databases">
        <authorList>
            <person name="Kanost M."/>
        </authorList>
    </citation>
    <scope>NUCLEOTIDE SEQUENCE</scope>
</reference>
<evidence type="ECO:0000259" key="9">
    <source>
        <dbReference type="Pfam" id="PF00675"/>
    </source>
</evidence>
<dbReference type="Pfam" id="PF00675">
    <property type="entry name" value="Peptidase_M16"/>
    <property type="match status" value="1"/>
</dbReference>
<keyword evidence="6" id="KW-0862">Zinc</keyword>
<comment type="cofactor">
    <cofactor evidence="1">
        <name>Zn(2+)</name>
        <dbReference type="ChEBI" id="CHEBI:29105"/>
    </cofactor>
</comment>
<feature type="domain" description="Peptidase M16 C-terminal" evidence="10">
    <location>
        <begin position="194"/>
        <end position="373"/>
    </location>
</feature>
<evidence type="ECO:0000256" key="3">
    <source>
        <dbReference type="ARBA" id="ARBA00022670"/>
    </source>
</evidence>
<dbReference type="PANTHER" id="PTHR11851">
    <property type="entry name" value="METALLOPROTEASE"/>
    <property type="match status" value="1"/>
</dbReference>
<name>A0A921YXD1_MANSE</name>
<evidence type="ECO:0000256" key="8">
    <source>
        <dbReference type="ARBA" id="ARBA00023128"/>
    </source>
</evidence>
<dbReference type="AlphaFoldDB" id="A0A921YXD1"/>
<feature type="domain" description="Peptidase M16 N-terminal" evidence="9">
    <location>
        <begin position="41"/>
        <end position="187"/>
    </location>
</feature>
<protein>
    <recommendedName>
        <fullName evidence="13">Mitochondrial processing peptidase beta subunit</fullName>
    </recommendedName>
</protein>
<dbReference type="GO" id="GO:0004222">
    <property type="term" value="F:metalloendopeptidase activity"/>
    <property type="evidence" value="ECO:0007669"/>
    <property type="project" value="TreeGrafter"/>
</dbReference>
<evidence type="ECO:0000256" key="2">
    <source>
        <dbReference type="ARBA" id="ARBA00004173"/>
    </source>
</evidence>
<proteinExistence type="predicted"/>
<evidence type="ECO:0000313" key="11">
    <source>
        <dbReference type="EMBL" id="KAG6446955.1"/>
    </source>
</evidence>
<dbReference type="GO" id="GO:0046872">
    <property type="term" value="F:metal ion binding"/>
    <property type="evidence" value="ECO:0007669"/>
    <property type="project" value="UniProtKB-KW"/>
</dbReference>
<dbReference type="EMBL" id="JH668339">
    <property type="protein sequence ID" value="KAG6446955.1"/>
    <property type="molecule type" value="Genomic_DNA"/>
</dbReference>
<keyword evidence="5" id="KW-0378">Hydrolase</keyword>
<comment type="caution">
    <text evidence="11">The sequence shown here is derived from an EMBL/GenBank/DDBJ whole genome shotgun (WGS) entry which is preliminary data.</text>
</comment>
<comment type="subcellular location">
    <subcellularLocation>
        <location evidence="2">Mitochondrion</location>
    </subcellularLocation>
</comment>
<keyword evidence="4" id="KW-0479">Metal-binding</keyword>
<dbReference type="InterPro" id="IPR050361">
    <property type="entry name" value="MPP/UQCRC_Complex"/>
</dbReference>
<reference evidence="11" key="1">
    <citation type="journal article" date="2016" name="Insect Biochem. Mol. Biol.">
        <title>Multifaceted biological insights from a draft genome sequence of the tobacco hornworm moth, Manduca sexta.</title>
        <authorList>
            <person name="Kanost M.R."/>
            <person name="Arrese E.L."/>
            <person name="Cao X."/>
            <person name="Chen Y.R."/>
            <person name="Chellapilla S."/>
            <person name="Goldsmith M.R."/>
            <person name="Grosse-Wilde E."/>
            <person name="Heckel D.G."/>
            <person name="Herndon N."/>
            <person name="Jiang H."/>
            <person name="Papanicolaou A."/>
            <person name="Qu J."/>
            <person name="Soulages J.L."/>
            <person name="Vogel H."/>
            <person name="Walters J."/>
            <person name="Waterhouse R.M."/>
            <person name="Ahn S.J."/>
            <person name="Almeida F.C."/>
            <person name="An C."/>
            <person name="Aqrawi P."/>
            <person name="Bretschneider A."/>
            <person name="Bryant W.B."/>
            <person name="Bucks S."/>
            <person name="Chao H."/>
            <person name="Chevignon G."/>
            <person name="Christen J.M."/>
            <person name="Clarke D.F."/>
            <person name="Dittmer N.T."/>
            <person name="Ferguson L.C.F."/>
            <person name="Garavelou S."/>
            <person name="Gordon K.H.J."/>
            <person name="Gunaratna R.T."/>
            <person name="Han Y."/>
            <person name="Hauser F."/>
            <person name="He Y."/>
            <person name="Heidel-Fischer H."/>
            <person name="Hirsh A."/>
            <person name="Hu Y."/>
            <person name="Jiang H."/>
            <person name="Kalra D."/>
            <person name="Klinner C."/>
            <person name="Konig C."/>
            <person name="Kovar C."/>
            <person name="Kroll A.R."/>
            <person name="Kuwar S.S."/>
            <person name="Lee S.L."/>
            <person name="Lehman R."/>
            <person name="Li K."/>
            <person name="Li Z."/>
            <person name="Liang H."/>
            <person name="Lovelace S."/>
            <person name="Lu Z."/>
            <person name="Mansfield J.H."/>
            <person name="McCulloch K.J."/>
            <person name="Mathew T."/>
            <person name="Morton B."/>
            <person name="Muzny D.M."/>
            <person name="Neunemann D."/>
            <person name="Ongeri F."/>
            <person name="Pauchet Y."/>
            <person name="Pu L.L."/>
            <person name="Pyrousis I."/>
            <person name="Rao X.J."/>
            <person name="Redding A."/>
            <person name="Roesel C."/>
            <person name="Sanchez-Gracia A."/>
            <person name="Schaack S."/>
            <person name="Shukla A."/>
            <person name="Tetreau G."/>
            <person name="Wang Y."/>
            <person name="Xiong G.H."/>
            <person name="Traut W."/>
            <person name="Walsh T.K."/>
            <person name="Worley K.C."/>
            <person name="Wu D."/>
            <person name="Wu W."/>
            <person name="Wu Y.Q."/>
            <person name="Zhang X."/>
            <person name="Zou Z."/>
            <person name="Zucker H."/>
            <person name="Briscoe A.D."/>
            <person name="Burmester T."/>
            <person name="Clem R.J."/>
            <person name="Feyereisen R."/>
            <person name="Grimmelikhuijzen C.J.P."/>
            <person name="Hamodrakas S.J."/>
            <person name="Hansson B.S."/>
            <person name="Huguet E."/>
            <person name="Jermiin L.S."/>
            <person name="Lan Q."/>
            <person name="Lehman H.K."/>
            <person name="Lorenzen M."/>
            <person name="Merzendorfer H."/>
            <person name="Michalopoulos I."/>
            <person name="Morton D.B."/>
            <person name="Muthukrishnan S."/>
            <person name="Oakeshott J.G."/>
            <person name="Palmer W."/>
            <person name="Park Y."/>
            <person name="Passarelli A.L."/>
            <person name="Rozas J."/>
            <person name="Schwartz L.M."/>
            <person name="Smith W."/>
            <person name="Southgate A."/>
            <person name="Vilcinskas A."/>
            <person name="Vogt R."/>
            <person name="Wang P."/>
            <person name="Werren J."/>
            <person name="Yu X.Q."/>
            <person name="Zhou J.J."/>
            <person name="Brown S.J."/>
            <person name="Scherer S.E."/>
            <person name="Richards S."/>
            <person name="Blissard G.W."/>
        </authorList>
    </citation>
    <scope>NUCLEOTIDE SEQUENCE</scope>
</reference>
<dbReference type="Pfam" id="PF05193">
    <property type="entry name" value="Peptidase_M16_C"/>
    <property type="match status" value="1"/>
</dbReference>
<dbReference type="InterPro" id="IPR007863">
    <property type="entry name" value="Peptidase_M16_C"/>
</dbReference>
<dbReference type="Proteomes" id="UP000791440">
    <property type="component" value="Unassembled WGS sequence"/>
</dbReference>
<sequence length="460" mass="52593">MFKVIRAISKLTRINKRYCTCEWQEFEDANTKIAILPNGVRVATEETCSPLACISLFVEAGSRFESASINGITHFIEHMAFKGFGSMSRRQFEQTLLHIGSKLHVETTRELQIFTAYCPAECASNILDIYSKIICDLELNETCIDKERSIVCDEMEDADNDPRVLTFDYLHQCAFQGTPLAQRVIGPSCNLARFDKDLICSFMLEHYQPYKLCLATCGGVCHENMLSETERRFGNIVPNPEYMTDEGPCRFTGSQVVYRNDSMPFAHVAIGFEVPGYGHEDYLPLLLMSCMTGSWCKSQQGAMHQGSPLAIAAAHDNCHYFDSFYLHYKDVGLWGVYYVGERMQLDDMMYNIQQQWMYMCTMTNARDLERAINLAKLKLCKKAAGVVECSHDIGYQMMYTCGRRSVANFKYWMTTMEPKIIRNTAYKYLYDKCPAVAAVGPTECLPDYTRIRAGQYWLRV</sequence>
<evidence type="ECO:0000259" key="10">
    <source>
        <dbReference type="Pfam" id="PF05193"/>
    </source>
</evidence>
<dbReference type="PANTHER" id="PTHR11851:SF149">
    <property type="entry name" value="GH01077P"/>
    <property type="match status" value="1"/>
</dbReference>
<keyword evidence="3" id="KW-0645">Protease</keyword>
<dbReference type="SUPFAM" id="SSF63411">
    <property type="entry name" value="LuxS/MPP-like metallohydrolase"/>
    <property type="match status" value="2"/>
</dbReference>
<dbReference type="GO" id="GO:0005739">
    <property type="term" value="C:mitochondrion"/>
    <property type="evidence" value="ECO:0007669"/>
    <property type="project" value="UniProtKB-SubCell"/>
</dbReference>
<evidence type="ECO:0000256" key="1">
    <source>
        <dbReference type="ARBA" id="ARBA00001947"/>
    </source>
</evidence>
<organism evidence="11 12">
    <name type="scientific">Manduca sexta</name>
    <name type="common">Tobacco hawkmoth</name>
    <name type="synonym">Tobacco hornworm</name>
    <dbReference type="NCBI Taxonomy" id="7130"/>
    <lineage>
        <taxon>Eukaryota</taxon>
        <taxon>Metazoa</taxon>
        <taxon>Ecdysozoa</taxon>
        <taxon>Arthropoda</taxon>
        <taxon>Hexapoda</taxon>
        <taxon>Insecta</taxon>
        <taxon>Pterygota</taxon>
        <taxon>Neoptera</taxon>
        <taxon>Endopterygota</taxon>
        <taxon>Lepidoptera</taxon>
        <taxon>Glossata</taxon>
        <taxon>Ditrysia</taxon>
        <taxon>Bombycoidea</taxon>
        <taxon>Sphingidae</taxon>
        <taxon>Sphinginae</taxon>
        <taxon>Sphingini</taxon>
        <taxon>Manduca</taxon>
    </lineage>
</organism>
<keyword evidence="7" id="KW-0482">Metalloprotease</keyword>
<evidence type="ECO:0008006" key="13">
    <source>
        <dbReference type="Google" id="ProtNLM"/>
    </source>
</evidence>
<dbReference type="InterPro" id="IPR011765">
    <property type="entry name" value="Pept_M16_N"/>
</dbReference>
<evidence type="ECO:0000256" key="5">
    <source>
        <dbReference type="ARBA" id="ARBA00022801"/>
    </source>
</evidence>
<evidence type="ECO:0000256" key="6">
    <source>
        <dbReference type="ARBA" id="ARBA00022833"/>
    </source>
</evidence>
<gene>
    <name evidence="11" type="ORF">O3G_MSEX004680</name>
</gene>
<keyword evidence="8" id="KW-0496">Mitochondrion</keyword>
<accession>A0A921YXD1</accession>
<evidence type="ECO:0000256" key="4">
    <source>
        <dbReference type="ARBA" id="ARBA00022723"/>
    </source>
</evidence>
<evidence type="ECO:0000256" key="7">
    <source>
        <dbReference type="ARBA" id="ARBA00023049"/>
    </source>
</evidence>